<evidence type="ECO:0000313" key="1">
    <source>
        <dbReference type="EMBL" id="RAZ81446.1"/>
    </source>
</evidence>
<keyword evidence="2" id="KW-1185">Reference proteome</keyword>
<dbReference type="EMBL" id="QLZR01000001">
    <property type="protein sequence ID" value="RAZ81446.1"/>
    <property type="molecule type" value="Genomic_DNA"/>
</dbReference>
<accession>A0A365L7N3</accession>
<proteinExistence type="predicted"/>
<dbReference type="AlphaFoldDB" id="A0A365L7N3"/>
<protein>
    <recommendedName>
        <fullName evidence="3">Aminopeptidase</fullName>
    </recommendedName>
</protein>
<name>A0A365L7N3_9BACL</name>
<dbReference type="Proteomes" id="UP000251002">
    <property type="component" value="Unassembled WGS sequence"/>
</dbReference>
<sequence length="282" mass="32446">MVKIVDTAGYFLKNYNGTTAFLRSYYKEYPEIFAEYFAYHCKDTEERHLQSIRKYQGAMEGIEASRWRLPALIEETATAYERLYGITFPIDVNLLVGGFGSNAYTHRAFIPNISFALEKLSPEPDHLRVIAAHEFGHAAHHIISDRAGTDWSRINWTHPLTWIYQEGAATHFSRKTAAGLDPAVYYSFNGDGSEWLDFAVKNTAEIKQAFAEDYRTLDSAELFREWFSINGGKRFGFERLAYFLGNNFFQSKVEQMSELKAVLDWGEEGFLESAEEWLEEEG</sequence>
<evidence type="ECO:0008006" key="3">
    <source>
        <dbReference type="Google" id="ProtNLM"/>
    </source>
</evidence>
<gene>
    <name evidence="1" type="ORF">DP120_03995</name>
</gene>
<dbReference type="RefSeq" id="WP_112222019.1">
    <property type="nucleotide sequence ID" value="NZ_CP196859.1"/>
</dbReference>
<comment type="caution">
    <text evidence="1">The sequence shown here is derived from an EMBL/GenBank/DDBJ whole genome shotgun (WGS) entry which is preliminary data.</text>
</comment>
<organism evidence="1 2">
    <name type="scientific">Planococcus halotolerans</name>
    <dbReference type="NCBI Taxonomy" id="2233542"/>
    <lineage>
        <taxon>Bacteria</taxon>
        <taxon>Bacillati</taxon>
        <taxon>Bacillota</taxon>
        <taxon>Bacilli</taxon>
        <taxon>Bacillales</taxon>
        <taxon>Caryophanaceae</taxon>
        <taxon>Planococcus</taxon>
    </lineage>
</organism>
<reference evidence="1 2" key="1">
    <citation type="submission" date="2018-06" db="EMBL/GenBank/DDBJ databases">
        <title>The draft genome sequences of strains SCU63 and S1.</title>
        <authorList>
            <person name="Gan L."/>
        </authorList>
    </citation>
    <scope>NUCLEOTIDE SEQUENCE [LARGE SCALE GENOMIC DNA]</scope>
    <source>
        <strain evidence="1 2">SCU63</strain>
    </source>
</reference>
<evidence type="ECO:0000313" key="2">
    <source>
        <dbReference type="Proteomes" id="UP000251002"/>
    </source>
</evidence>